<evidence type="ECO:0000256" key="1">
    <source>
        <dbReference type="ARBA" id="ARBA00001936"/>
    </source>
</evidence>
<reference evidence="8 9" key="1">
    <citation type="submission" date="2015-09" db="EMBL/GenBank/DDBJ databases">
        <title>Draft genome of the scarab beetle Oryctes borbonicus.</title>
        <authorList>
            <person name="Meyer J.M."/>
            <person name="Markov G.V."/>
            <person name="Baskaran P."/>
            <person name="Herrmann M."/>
            <person name="Sommer R.J."/>
            <person name="Roedelsperger C."/>
        </authorList>
    </citation>
    <scope>NUCLEOTIDE SEQUENCE [LARGE SCALE GENOMIC DNA]</scope>
    <source>
        <strain evidence="8">OB123</strain>
        <tissue evidence="8">Whole animal</tissue>
    </source>
</reference>
<evidence type="ECO:0008006" key="10">
    <source>
        <dbReference type="Google" id="ProtNLM"/>
    </source>
</evidence>
<proteinExistence type="inferred from homology"/>
<accession>A0A0T6AZS1</accession>
<dbReference type="PANTHER" id="PTHR12318:SF0">
    <property type="entry name" value="ACYL-COENZYME A DIPHOSPHATASE NUDT19"/>
    <property type="match status" value="1"/>
</dbReference>
<protein>
    <recommendedName>
        <fullName evidence="10">Nudix hydrolase domain-containing protein</fullName>
    </recommendedName>
</protein>
<dbReference type="CDD" id="cd18870">
    <property type="entry name" value="NUDIX_AcylCoAdiphos_Nudt19"/>
    <property type="match status" value="1"/>
</dbReference>
<keyword evidence="4" id="KW-0479">Metal-binding</keyword>
<dbReference type="InterPro" id="IPR015797">
    <property type="entry name" value="NUDIX_hydrolase-like_dom_sf"/>
</dbReference>
<dbReference type="EMBL" id="LJIG01022477">
    <property type="protein sequence ID" value="KRT80365.1"/>
    <property type="molecule type" value="Genomic_DNA"/>
</dbReference>
<comment type="cofactor">
    <cofactor evidence="1">
        <name>Mn(2+)</name>
        <dbReference type="ChEBI" id="CHEBI:29035"/>
    </cofactor>
</comment>
<evidence type="ECO:0000256" key="2">
    <source>
        <dbReference type="ARBA" id="ARBA00001946"/>
    </source>
</evidence>
<sequence>MKTGLKVWREASTIILVAKTAFAPTIKHGDFNYKLLTLKRSSKSGYMPGSYVFPGGILSPADTSRDWLNLYESFGFDFNSFDRLNPRENRPKLYQNQNSGELPKYLSLRISAIRETFEESGILICRSYKINYRERIARWASSIEGPELSKWQQKINVNPENFIELCRKYEIYPDVWALKEWSNWVTPASLPLKFDTAYFLTAFQQQPSVHVEKHQVQHLEWAFPTAYLVKNINEEILLEPPQIYEISRLRNFLDIDDLLKFAGERAKEGVERYLPTRIKTRKGLFTILPGDDLYPEEEVQNIEVAYVENLPASNVHNRILHKSPYRNEINILNFQPKCNHIPPLPLEFFTL</sequence>
<evidence type="ECO:0000256" key="4">
    <source>
        <dbReference type="ARBA" id="ARBA00022723"/>
    </source>
</evidence>
<evidence type="ECO:0000256" key="3">
    <source>
        <dbReference type="ARBA" id="ARBA00005582"/>
    </source>
</evidence>
<dbReference type="PANTHER" id="PTHR12318">
    <property type="entry name" value="TESTOSTERONE-REGULATED PROTEIN RP2"/>
    <property type="match status" value="1"/>
</dbReference>
<dbReference type="Proteomes" id="UP000051574">
    <property type="component" value="Unassembled WGS sequence"/>
</dbReference>
<gene>
    <name evidence="8" type="ORF">AMK59_8585</name>
</gene>
<evidence type="ECO:0000256" key="7">
    <source>
        <dbReference type="ARBA" id="ARBA00023211"/>
    </source>
</evidence>
<name>A0A0T6AZS1_9SCAR</name>
<comment type="caution">
    <text evidence="8">The sequence shown here is derived from an EMBL/GenBank/DDBJ whole genome shotgun (WGS) entry which is preliminary data.</text>
</comment>
<comment type="similarity">
    <text evidence="3">Belongs to the Nudix hydrolase family.</text>
</comment>
<keyword evidence="5" id="KW-0378">Hydrolase</keyword>
<evidence type="ECO:0000313" key="8">
    <source>
        <dbReference type="EMBL" id="KRT80365.1"/>
    </source>
</evidence>
<evidence type="ECO:0000256" key="5">
    <source>
        <dbReference type="ARBA" id="ARBA00022801"/>
    </source>
</evidence>
<organism evidence="8 9">
    <name type="scientific">Oryctes borbonicus</name>
    <dbReference type="NCBI Taxonomy" id="1629725"/>
    <lineage>
        <taxon>Eukaryota</taxon>
        <taxon>Metazoa</taxon>
        <taxon>Ecdysozoa</taxon>
        <taxon>Arthropoda</taxon>
        <taxon>Hexapoda</taxon>
        <taxon>Insecta</taxon>
        <taxon>Pterygota</taxon>
        <taxon>Neoptera</taxon>
        <taxon>Endopterygota</taxon>
        <taxon>Coleoptera</taxon>
        <taxon>Polyphaga</taxon>
        <taxon>Scarabaeiformia</taxon>
        <taxon>Scarabaeidae</taxon>
        <taxon>Dynastinae</taxon>
        <taxon>Oryctes</taxon>
    </lineage>
</organism>
<keyword evidence="9" id="KW-1185">Reference proteome</keyword>
<comment type="cofactor">
    <cofactor evidence="2">
        <name>Mg(2+)</name>
        <dbReference type="ChEBI" id="CHEBI:18420"/>
    </cofactor>
</comment>
<dbReference type="AlphaFoldDB" id="A0A0T6AZS1"/>
<dbReference type="GO" id="GO:0046872">
    <property type="term" value="F:metal ion binding"/>
    <property type="evidence" value="ECO:0007669"/>
    <property type="project" value="UniProtKB-KW"/>
</dbReference>
<dbReference type="InterPro" id="IPR039121">
    <property type="entry name" value="NUDT19"/>
</dbReference>
<evidence type="ECO:0000256" key="6">
    <source>
        <dbReference type="ARBA" id="ARBA00022842"/>
    </source>
</evidence>
<dbReference type="SUPFAM" id="SSF55811">
    <property type="entry name" value="Nudix"/>
    <property type="match status" value="1"/>
</dbReference>
<keyword evidence="7" id="KW-0464">Manganese</keyword>
<dbReference type="Gene3D" id="3.90.79.10">
    <property type="entry name" value="Nucleoside Triphosphate Pyrophosphohydrolase"/>
    <property type="match status" value="1"/>
</dbReference>
<dbReference type="OrthoDB" id="1695362at2759"/>
<dbReference type="GO" id="GO:0005739">
    <property type="term" value="C:mitochondrion"/>
    <property type="evidence" value="ECO:0007669"/>
    <property type="project" value="TreeGrafter"/>
</dbReference>
<keyword evidence="6" id="KW-0460">Magnesium</keyword>
<dbReference type="GO" id="GO:0016818">
    <property type="term" value="F:hydrolase activity, acting on acid anhydrides, in phosphorus-containing anhydrides"/>
    <property type="evidence" value="ECO:0007669"/>
    <property type="project" value="InterPro"/>
</dbReference>
<evidence type="ECO:0000313" key="9">
    <source>
        <dbReference type="Proteomes" id="UP000051574"/>
    </source>
</evidence>